<dbReference type="PANTHER" id="PTHR35279">
    <property type="match status" value="1"/>
</dbReference>
<dbReference type="RefSeq" id="WP_046047636.1">
    <property type="nucleotide sequence ID" value="NZ_LACD01000022.1"/>
</dbReference>
<dbReference type="PANTHER" id="PTHR35279:SF1">
    <property type="entry name" value="ARABINANASE_LEVANSUCRASE_INVERTASE"/>
    <property type="match status" value="1"/>
</dbReference>
<protein>
    <recommendedName>
        <fullName evidence="3">Glycosyl hydrolase family 32 N-terminal domain-containing protein</fullName>
    </recommendedName>
</protein>
<sequence length="308" mass="34530">MRWNKLGIVYAPSGELKSAKTHAMVPTPFLLDEDTIRVFVTLCDANMIGRPGFVDVDARNPLRILRIEESPLLDVGAPGNFDDHGLITCSVTRGPNGRLFLYYAGFELCQTIRYRLLTGVAVSDDNGETFRRVRETAALERSEDERYFRGGPFVIFESGVFKMWYVAGSEWEEIDGKQMPVYELRYLESSNGVDWGPRGETVLPITEPDEHGFGRPWVTRQGDGSYSLFYSVRRRSLRAYRMGYATSADGRQWDRKDGELGLDVTPGSFDSEGIMYAAAISAHGKTWCFYNGNGFGKEGFAVAELVSS</sequence>
<evidence type="ECO:0000313" key="1">
    <source>
        <dbReference type="EMBL" id="KJZ41564.1"/>
    </source>
</evidence>
<name>A0A0F4TBU8_PSEFL</name>
<evidence type="ECO:0000313" key="2">
    <source>
        <dbReference type="Proteomes" id="UP000033500"/>
    </source>
</evidence>
<reference evidence="1 2" key="1">
    <citation type="submission" date="2015-03" db="EMBL/GenBank/DDBJ databases">
        <title>Comparative genomics of Pseudomonas insights into diversity of traits involved in vanlence and defense.</title>
        <authorList>
            <person name="Qin Y."/>
        </authorList>
    </citation>
    <scope>NUCLEOTIDE SEQUENCE [LARGE SCALE GENOMIC DNA]</scope>
    <source>
        <strain evidence="1 2">C3</strain>
    </source>
</reference>
<accession>A0A0F4TBU8</accession>
<comment type="caution">
    <text evidence="1">The sequence shown here is derived from an EMBL/GenBank/DDBJ whole genome shotgun (WGS) entry which is preliminary data.</text>
</comment>
<organism evidence="1 2">
    <name type="scientific">Pseudomonas fluorescens</name>
    <dbReference type="NCBI Taxonomy" id="294"/>
    <lineage>
        <taxon>Bacteria</taxon>
        <taxon>Pseudomonadati</taxon>
        <taxon>Pseudomonadota</taxon>
        <taxon>Gammaproteobacteria</taxon>
        <taxon>Pseudomonadales</taxon>
        <taxon>Pseudomonadaceae</taxon>
        <taxon>Pseudomonas</taxon>
    </lineage>
</organism>
<dbReference type="Proteomes" id="UP000033500">
    <property type="component" value="Unassembled WGS sequence"/>
</dbReference>
<evidence type="ECO:0008006" key="3">
    <source>
        <dbReference type="Google" id="ProtNLM"/>
    </source>
</evidence>
<dbReference type="InterPro" id="IPR023296">
    <property type="entry name" value="Glyco_hydro_beta-prop_sf"/>
</dbReference>
<dbReference type="PATRIC" id="fig|294.131.peg.2334"/>
<dbReference type="EMBL" id="LACD01000022">
    <property type="protein sequence ID" value="KJZ41564.1"/>
    <property type="molecule type" value="Genomic_DNA"/>
</dbReference>
<gene>
    <name evidence="1" type="ORF">VC34_17370</name>
</gene>
<proteinExistence type="predicted"/>
<dbReference type="SUPFAM" id="SSF75005">
    <property type="entry name" value="Arabinanase/levansucrase/invertase"/>
    <property type="match status" value="1"/>
</dbReference>
<dbReference type="Gene3D" id="2.115.10.20">
    <property type="entry name" value="Glycosyl hydrolase domain, family 43"/>
    <property type="match status" value="2"/>
</dbReference>
<dbReference type="AlphaFoldDB" id="A0A0F4TBU8"/>